<dbReference type="InterPro" id="IPR007627">
    <property type="entry name" value="RNA_pol_sigma70_r2"/>
</dbReference>
<gene>
    <name evidence="9" type="ORF">HLH48_07405</name>
</gene>
<dbReference type="InterPro" id="IPR000838">
    <property type="entry name" value="RNA_pol_sigma70_ECF_CS"/>
</dbReference>
<dbReference type="GO" id="GO:0006352">
    <property type="term" value="P:DNA-templated transcription initiation"/>
    <property type="evidence" value="ECO:0007669"/>
    <property type="project" value="InterPro"/>
</dbReference>
<keyword evidence="3 6" id="KW-0731">Sigma factor</keyword>
<dbReference type="GO" id="GO:0016987">
    <property type="term" value="F:sigma factor activity"/>
    <property type="evidence" value="ECO:0007669"/>
    <property type="project" value="UniProtKB-KW"/>
</dbReference>
<dbReference type="Gene3D" id="1.10.10.10">
    <property type="entry name" value="Winged helix-like DNA-binding domain superfamily/Winged helix DNA-binding domain"/>
    <property type="match status" value="1"/>
</dbReference>
<feature type="domain" description="RNA polymerase sigma factor 70 region 4 type 2" evidence="8">
    <location>
        <begin position="172"/>
        <end position="224"/>
    </location>
</feature>
<evidence type="ECO:0000313" key="10">
    <source>
        <dbReference type="Proteomes" id="UP000589085"/>
    </source>
</evidence>
<feature type="domain" description="RNA polymerase sigma-70 region 2" evidence="7">
    <location>
        <begin position="78"/>
        <end position="144"/>
    </location>
</feature>
<dbReference type="CDD" id="cd06171">
    <property type="entry name" value="Sigma70_r4"/>
    <property type="match status" value="1"/>
</dbReference>
<evidence type="ECO:0000256" key="5">
    <source>
        <dbReference type="ARBA" id="ARBA00023163"/>
    </source>
</evidence>
<dbReference type="SUPFAM" id="SSF88659">
    <property type="entry name" value="Sigma3 and sigma4 domains of RNA polymerase sigma factors"/>
    <property type="match status" value="1"/>
</dbReference>
<dbReference type="GO" id="GO:0003677">
    <property type="term" value="F:DNA binding"/>
    <property type="evidence" value="ECO:0007669"/>
    <property type="project" value="UniProtKB-KW"/>
</dbReference>
<dbReference type="EMBL" id="JABEQJ010000007">
    <property type="protein sequence ID" value="MBB2160000.1"/>
    <property type="molecule type" value="Genomic_DNA"/>
</dbReference>
<evidence type="ECO:0000259" key="7">
    <source>
        <dbReference type="Pfam" id="PF04542"/>
    </source>
</evidence>
<comment type="caution">
    <text evidence="9">The sequence shown here is derived from an EMBL/GenBank/DDBJ whole genome shotgun (WGS) entry which is preliminary data.</text>
</comment>
<evidence type="ECO:0000256" key="1">
    <source>
        <dbReference type="ARBA" id="ARBA00010641"/>
    </source>
</evidence>
<dbReference type="InterPro" id="IPR014284">
    <property type="entry name" value="RNA_pol_sigma-70_dom"/>
</dbReference>
<evidence type="ECO:0000313" key="9">
    <source>
        <dbReference type="EMBL" id="MBB2160000.1"/>
    </source>
</evidence>
<evidence type="ECO:0000259" key="8">
    <source>
        <dbReference type="Pfam" id="PF08281"/>
    </source>
</evidence>
<dbReference type="Pfam" id="PF04542">
    <property type="entry name" value="Sigma70_r2"/>
    <property type="match status" value="1"/>
</dbReference>
<name>A0A7W4IBU0_9PROT</name>
<evidence type="ECO:0000256" key="2">
    <source>
        <dbReference type="ARBA" id="ARBA00023015"/>
    </source>
</evidence>
<keyword evidence="5 6" id="KW-0804">Transcription</keyword>
<dbReference type="InterPro" id="IPR013249">
    <property type="entry name" value="RNA_pol_sigma70_r4_t2"/>
</dbReference>
<dbReference type="SUPFAM" id="SSF88946">
    <property type="entry name" value="Sigma2 domain of RNA polymerase sigma factors"/>
    <property type="match status" value="1"/>
</dbReference>
<organism evidence="9 10">
    <name type="scientific">Gluconacetobacter sacchari</name>
    <dbReference type="NCBI Taxonomy" id="92759"/>
    <lineage>
        <taxon>Bacteria</taxon>
        <taxon>Pseudomonadati</taxon>
        <taxon>Pseudomonadota</taxon>
        <taxon>Alphaproteobacteria</taxon>
        <taxon>Acetobacterales</taxon>
        <taxon>Acetobacteraceae</taxon>
        <taxon>Gluconacetobacter</taxon>
    </lineage>
</organism>
<dbReference type="PANTHER" id="PTHR43133">
    <property type="entry name" value="RNA POLYMERASE ECF-TYPE SIGMA FACTO"/>
    <property type="match status" value="1"/>
</dbReference>
<evidence type="ECO:0000256" key="6">
    <source>
        <dbReference type="RuleBase" id="RU000716"/>
    </source>
</evidence>
<keyword evidence="4 6" id="KW-0238">DNA-binding</keyword>
<dbReference type="InterPro" id="IPR036388">
    <property type="entry name" value="WH-like_DNA-bd_sf"/>
</dbReference>
<dbReference type="InterPro" id="IPR013325">
    <property type="entry name" value="RNA_pol_sigma_r2"/>
</dbReference>
<dbReference type="PROSITE" id="PS01063">
    <property type="entry name" value="SIGMA70_ECF"/>
    <property type="match status" value="1"/>
</dbReference>
<comment type="similarity">
    <text evidence="1 6">Belongs to the sigma-70 factor family. ECF subfamily.</text>
</comment>
<protein>
    <recommendedName>
        <fullName evidence="6">RNA polymerase sigma factor</fullName>
    </recommendedName>
</protein>
<proteinExistence type="inferred from homology"/>
<accession>A0A7W4IBU0</accession>
<reference evidence="9 10" key="1">
    <citation type="submission" date="2020-04" db="EMBL/GenBank/DDBJ databases">
        <title>Description of novel Gluconacetobacter.</title>
        <authorList>
            <person name="Sombolestani A."/>
        </authorList>
    </citation>
    <scope>NUCLEOTIDE SEQUENCE [LARGE SCALE GENOMIC DNA]</scope>
    <source>
        <strain evidence="9 10">LMG 19747</strain>
    </source>
</reference>
<dbReference type="PANTHER" id="PTHR43133:SF8">
    <property type="entry name" value="RNA POLYMERASE SIGMA FACTOR HI_1459-RELATED"/>
    <property type="match status" value="1"/>
</dbReference>
<dbReference type="NCBIfam" id="TIGR02937">
    <property type="entry name" value="sigma70-ECF"/>
    <property type="match status" value="1"/>
</dbReference>
<evidence type="ECO:0000256" key="3">
    <source>
        <dbReference type="ARBA" id="ARBA00023082"/>
    </source>
</evidence>
<dbReference type="InterPro" id="IPR013324">
    <property type="entry name" value="RNA_pol_sigma_r3/r4-like"/>
</dbReference>
<dbReference type="Gene3D" id="1.10.1740.10">
    <property type="match status" value="1"/>
</dbReference>
<dbReference type="AlphaFoldDB" id="A0A7W4IBU0"/>
<keyword evidence="2 6" id="KW-0805">Transcription regulation</keyword>
<dbReference type="InterPro" id="IPR039425">
    <property type="entry name" value="RNA_pol_sigma-70-like"/>
</dbReference>
<evidence type="ECO:0000256" key="4">
    <source>
        <dbReference type="ARBA" id="ARBA00023125"/>
    </source>
</evidence>
<dbReference type="Pfam" id="PF08281">
    <property type="entry name" value="Sigma70_r4_2"/>
    <property type="match status" value="1"/>
</dbReference>
<sequence length="240" mass="27209">MAACPPYHLRQRTRRNGMTGWRFRRVIGAQRAEYASPNPGRTGYRSMADERRRYGEASDDDLLRWSGMGDRDAFDQIVLRHGPYALRTATRLTRDIEAAEDLVQDAFVRAWRHAPDFDGSRARFTTWLYRVIVNLSIDLARRKRPEPLPEGFDMTDDGPSAESRLEAAQERHALVDALQAVPPRQRAAMALVYDEGLSGAEAARRMGLSAKAVERLLARGRALLKETLARNGHTQGRHRT</sequence>
<dbReference type="Proteomes" id="UP000589085">
    <property type="component" value="Unassembled WGS sequence"/>
</dbReference>